<proteinExistence type="predicted"/>
<sequence>MAAQSLGDAAPPIIISPGGIVGQMLASTLSLATLPVNLYNLGLALSTIPAALLMLRLGRRAAYALGALLGSISGLIAALDALWGSFETFC</sequence>
<dbReference type="EMBL" id="UFQC01000026">
    <property type="protein sequence ID" value="SSW70889.1"/>
    <property type="molecule type" value="Genomic_DNA"/>
</dbReference>
<evidence type="ECO:0000313" key="3">
    <source>
        <dbReference type="Proteomes" id="UP000289465"/>
    </source>
</evidence>
<evidence type="ECO:0000313" key="2">
    <source>
        <dbReference type="EMBL" id="SSW70889.1"/>
    </source>
</evidence>
<dbReference type="AlphaFoldDB" id="A0A446CSR0"/>
<protein>
    <submittedName>
        <fullName evidence="2">Riboflavin transporter RfnT</fullName>
    </submittedName>
</protein>
<gene>
    <name evidence="2" type="primary">rfnT_1</name>
    <name evidence="2" type="ORF">AVE30378_04302</name>
</gene>
<keyword evidence="1" id="KW-1133">Transmembrane helix</keyword>
<accession>A0A446CSR0</accession>
<keyword evidence="1" id="KW-0472">Membrane</keyword>
<name>A0A446CSR0_9BURK</name>
<feature type="transmembrane region" description="Helical" evidence="1">
    <location>
        <begin position="62"/>
        <end position="83"/>
    </location>
</feature>
<dbReference type="SUPFAM" id="SSF103473">
    <property type="entry name" value="MFS general substrate transporter"/>
    <property type="match status" value="1"/>
</dbReference>
<feature type="transmembrane region" description="Helical" evidence="1">
    <location>
        <begin position="38"/>
        <end position="55"/>
    </location>
</feature>
<keyword evidence="1" id="KW-0812">Transmembrane</keyword>
<dbReference type="InterPro" id="IPR036259">
    <property type="entry name" value="MFS_trans_sf"/>
</dbReference>
<dbReference type="Proteomes" id="UP000289465">
    <property type="component" value="Unassembled WGS sequence"/>
</dbReference>
<reference evidence="2 3" key="1">
    <citation type="submission" date="2018-07" db="EMBL/GenBank/DDBJ databases">
        <authorList>
            <person name="Peeters C."/>
        </authorList>
    </citation>
    <scope>NUCLEOTIDE SEQUENCE [LARGE SCALE GENOMIC DNA]</scope>
    <source>
        <strain evidence="2 3">LMG 30378</strain>
    </source>
</reference>
<organism evidence="2 3">
    <name type="scientific">Achromobacter veterisilvae</name>
    <dbReference type="NCBI Taxonomy" id="2069367"/>
    <lineage>
        <taxon>Bacteria</taxon>
        <taxon>Pseudomonadati</taxon>
        <taxon>Pseudomonadota</taxon>
        <taxon>Betaproteobacteria</taxon>
        <taxon>Burkholderiales</taxon>
        <taxon>Alcaligenaceae</taxon>
        <taxon>Achromobacter</taxon>
    </lineage>
</organism>
<evidence type="ECO:0000256" key="1">
    <source>
        <dbReference type="SAM" id="Phobius"/>
    </source>
</evidence>